<gene>
    <name evidence="2" type="ORF">Q8A64_02830</name>
</gene>
<dbReference type="Proteomes" id="UP001225596">
    <property type="component" value="Unassembled WGS sequence"/>
</dbReference>
<feature type="transmembrane region" description="Helical" evidence="1">
    <location>
        <begin position="16"/>
        <end position="37"/>
    </location>
</feature>
<comment type="caution">
    <text evidence="2">The sequence shown here is derived from an EMBL/GenBank/DDBJ whole genome shotgun (WGS) entry which is preliminary data.</text>
</comment>
<organism evidence="2 3">
    <name type="scientific">Keguizhuia sedimenti</name>
    <dbReference type="NCBI Taxonomy" id="3064264"/>
    <lineage>
        <taxon>Bacteria</taxon>
        <taxon>Pseudomonadati</taxon>
        <taxon>Pseudomonadota</taxon>
        <taxon>Betaproteobacteria</taxon>
        <taxon>Burkholderiales</taxon>
        <taxon>Oxalobacteraceae</taxon>
        <taxon>Keguizhuia</taxon>
    </lineage>
</organism>
<sequence length="91" mass="9917">MLPNNSFTEFINKKEVRFALAAMCAFFMVTSAIELLGGTTRSHYLHGGGGVLIWGGWAVVNALHPFKKTIPGINALINVGLVLFVASWLIR</sequence>
<accession>A0ABU1BK17</accession>
<feature type="transmembrane region" description="Helical" evidence="1">
    <location>
        <begin position="44"/>
        <end position="64"/>
    </location>
</feature>
<feature type="transmembrane region" description="Helical" evidence="1">
    <location>
        <begin position="70"/>
        <end position="90"/>
    </location>
</feature>
<dbReference type="EMBL" id="JAUYVH010000001">
    <property type="protein sequence ID" value="MDQ9169340.1"/>
    <property type="molecule type" value="Genomic_DNA"/>
</dbReference>
<evidence type="ECO:0000313" key="2">
    <source>
        <dbReference type="EMBL" id="MDQ9169340.1"/>
    </source>
</evidence>
<evidence type="ECO:0000256" key="1">
    <source>
        <dbReference type="SAM" id="Phobius"/>
    </source>
</evidence>
<keyword evidence="1" id="KW-0812">Transmembrane</keyword>
<reference evidence="2 3" key="1">
    <citation type="submission" date="2023-08" db="EMBL/GenBank/DDBJ databases">
        <title>Oxalobacteraceae gen .nov., isolated from river sludge outside the plant.</title>
        <authorList>
            <person name="Zhao S.Y."/>
        </authorList>
    </citation>
    <scope>NUCLEOTIDE SEQUENCE [LARGE SCALE GENOMIC DNA]</scope>
    <source>
        <strain evidence="2 3">R-40</strain>
    </source>
</reference>
<protein>
    <submittedName>
        <fullName evidence="2">Uncharacterized protein</fullName>
    </submittedName>
</protein>
<keyword evidence="1" id="KW-0472">Membrane</keyword>
<proteinExistence type="predicted"/>
<keyword evidence="3" id="KW-1185">Reference proteome</keyword>
<name>A0ABU1BK17_9BURK</name>
<dbReference type="RefSeq" id="WP_338435216.1">
    <property type="nucleotide sequence ID" value="NZ_JAUYVH010000001.1"/>
</dbReference>
<keyword evidence="1" id="KW-1133">Transmembrane helix</keyword>
<evidence type="ECO:0000313" key="3">
    <source>
        <dbReference type="Proteomes" id="UP001225596"/>
    </source>
</evidence>